<dbReference type="RefSeq" id="WP_062085474.1">
    <property type="nucleotide sequence ID" value="NZ_FCOK02000015.1"/>
</dbReference>
<evidence type="ECO:0000313" key="2">
    <source>
        <dbReference type="EMBL" id="SAL32419.1"/>
    </source>
</evidence>
<dbReference type="AlphaFoldDB" id="A0A158GLC5"/>
<evidence type="ECO:0000313" key="3">
    <source>
        <dbReference type="Proteomes" id="UP000054683"/>
    </source>
</evidence>
<name>A0A158GLC5_9BURK</name>
<evidence type="ECO:0000256" key="1">
    <source>
        <dbReference type="SAM" id="SignalP"/>
    </source>
</evidence>
<accession>A0A158GLC5</accession>
<feature type="chain" id="PRO_5008501665" evidence="1">
    <location>
        <begin position="23"/>
        <end position="222"/>
    </location>
</feature>
<dbReference type="Proteomes" id="UP000054683">
    <property type="component" value="Unassembled WGS sequence"/>
</dbReference>
<protein>
    <submittedName>
        <fullName evidence="2">Sex pilus assembly and synthesis protein</fullName>
    </submittedName>
</protein>
<proteinExistence type="predicted"/>
<organism evidence="2 3">
    <name type="scientific">Caballeronia udeis</name>
    <dbReference type="NCBI Taxonomy" id="1232866"/>
    <lineage>
        <taxon>Bacteria</taxon>
        <taxon>Pseudomonadati</taxon>
        <taxon>Pseudomonadota</taxon>
        <taxon>Betaproteobacteria</taxon>
        <taxon>Burkholderiales</taxon>
        <taxon>Burkholderiaceae</taxon>
        <taxon>Caballeronia</taxon>
    </lineage>
</organism>
<reference evidence="2 3" key="1">
    <citation type="submission" date="2016-01" db="EMBL/GenBank/DDBJ databases">
        <authorList>
            <person name="Oliw E.H."/>
        </authorList>
    </citation>
    <scope>NUCLEOTIDE SEQUENCE [LARGE SCALE GENOMIC DNA]</scope>
    <source>
        <strain evidence="2">LMG 27134</strain>
    </source>
</reference>
<gene>
    <name evidence="2" type="ORF">AWB69_02823</name>
</gene>
<sequence>MKQRILIAVALAVSAVAGGARAEDLGVKAQTYALDRDAADQIKDVMRRKKASGEMDQFWKTYRDRTIAAIKNPPSLGIKTDYTAHAELRALQFAIPEDYKDQNGRVIVKRGTVVEPLKIMPLTYGLLFIDGNDPRQVEYAIKRSESEPLKIVLTAGSPYLMRIKYRNVPWHGGMGVPFYFDQRKMIISTLSKLYGVEINSVPAALFQQGDKLAIQFGMGASN</sequence>
<dbReference type="EMBL" id="FCOK02000015">
    <property type="protein sequence ID" value="SAL32419.1"/>
    <property type="molecule type" value="Genomic_DNA"/>
</dbReference>
<dbReference type="OrthoDB" id="6625590at2"/>
<feature type="signal peptide" evidence="1">
    <location>
        <begin position="1"/>
        <end position="22"/>
    </location>
</feature>
<keyword evidence="1" id="KW-0732">Signal</keyword>